<evidence type="ECO:0000313" key="10">
    <source>
        <dbReference type="Proteomes" id="UP001056539"/>
    </source>
</evidence>
<feature type="transmembrane region" description="Helical" evidence="7">
    <location>
        <begin position="89"/>
        <end position="106"/>
    </location>
</feature>
<evidence type="ECO:0000256" key="5">
    <source>
        <dbReference type="ARBA" id="ARBA00022989"/>
    </source>
</evidence>
<reference evidence="9" key="1">
    <citation type="submission" date="2021-04" db="EMBL/GenBank/DDBJ databases">
        <authorList>
            <person name="Postec A."/>
        </authorList>
    </citation>
    <scope>NUCLEOTIDE SEQUENCE</scope>
    <source>
        <strain evidence="9">F1F22</strain>
    </source>
</reference>
<dbReference type="GO" id="GO:0005886">
    <property type="term" value="C:plasma membrane"/>
    <property type="evidence" value="ECO:0007669"/>
    <property type="project" value="UniProtKB-SubCell"/>
</dbReference>
<keyword evidence="6 7" id="KW-0472">Membrane</keyword>
<evidence type="ECO:0000256" key="3">
    <source>
        <dbReference type="ARBA" id="ARBA00022475"/>
    </source>
</evidence>
<organism evidence="9 10">
    <name type="scientific">Thermospira aquatica</name>
    <dbReference type="NCBI Taxonomy" id="2828656"/>
    <lineage>
        <taxon>Bacteria</taxon>
        <taxon>Pseudomonadati</taxon>
        <taxon>Spirochaetota</taxon>
        <taxon>Spirochaetia</taxon>
        <taxon>Brevinematales</taxon>
        <taxon>Thermospiraceae</taxon>
        <taxon>Thermospira</taxon>
    </lineage>
</organism>
<comment type="subcellular location">
    <subcellularLocation>
        <location evidence="1">Cell membrane</location>
        <topology evidence="1">Multi-pass membrane protein</topology>
    </subcellularLocation>
</comment>
<gene>
    <name evidence="9" type="ORF">KDW03_09710</name>
</gene>
<name>A0AAX3BBV2_9SPIR</name>
<dbReference type="Pfam" id="PF03458">
    <property type="entry name" value="Gly_transporter"/>
    <property type="match status" value="2"/>
</dbReference>
<keyword evidence="3" id="KW-1003">Cell membrane</keyword>
<keyword evidence="4 7" id="KW-0812">Transmembrane</keyword>
<comment type="similarity">
    <text evidence="2">Belongs to the UPF0126 family.</text>
</comment>
<feature type="transmembrane region" description="Helical" evidence="7">
    <location>
        <begin position="29"/>
        <end position="45"/>
    </location>
</feature>
<feature type="transmembrane region" description="Helical" evidence="7">
    <location>
        <begin position="149"/>
        <end position="167"/>
    </location>
</feature>
<evidence type="ECO:0000259" key="8">
    <source>
        <dbReference type="Pfam" id="PF03458"/>
    </source>
</evidence>
<evidence type="ECO:0000256" key="4">
    <source>
        <dbReference type="ARBA" id="ARBA00022692"/>
    </source>
</evidence>
<proteinExistence type="inferred from homology"/>
<feature type="transmembrane region" description="Helical" evidence="7">
    <location>
        <begin position="112"/>
        <end position="137"/>
    </location>
</feature>
<accession>A0AAX3BBV2</accession>
<feature type="transmembrane region" description="Helical" evidence="7">
    <location>
        <begin position="6"/>
        <end position="22"/>
    </location>
</feature>
<dbReference type="PANTHER" id="PTHR30506">
    <property type="entry name" value="INNER MEMBRANE PROTEIN"/>
    <property type="match status" value="1"/>
</dbReference>
<reference evidence="9" key="2">
    <citation type="submission" date="2022-06" db="EMBL/GenBank/DDBJ databases">
        <title>Thermospira aquatica gen. nov., sp. nov.</title>
        <authorList>
            <person name="Ben Ali Gam Z."/>
            <person name="Labat M."/>
        </authorList>
    </citation>
    <scope>NUCLEOTIDE SEQUENCE</scope>
    <source>
        <strain evidence="9">F1F22</strain>
    </source>
</reference>
<dbReference type="InterPro" id="IPR005115">
    <property type="entry name" value="Gly_transporter"/>
</dbReference>
<dbReference type="Proteomes" id="UP001056539">
    <property type="component" value="Chromosome"/>
</dbReference>
<feature type="domain" description="Glycine transporter" evidence="8">
    <location>
        <begin position="7"/>
        <end position="79"/>
    </location>
</feature>
<dbReference type="RefSeq" id="WP_271434883.1">
    <property type="nucleotide sequence ID" value="NZ_CP073355.1"/>
</dbReference>
<evidence type="ECO:0000256" key="1">
    <source>
        <dbReference type="ARBA" id="ARBA00004651"/>
    </source>
</evidence>
<evidence type="ECO:0000256" key="7">
    <source>
        <dbReference type="SAM" id="Phobius"/>
    </source>
</evidence>
<evidence type="ECO:0000256" key="2">
    <source>
        <dbReference type="ARBA" id="ARBA00008193"/>
    </source>
</evidence>
<keyword evidence="10" id="KW-1185">Reference proteome</keyword>
<dbReference type="PANTHER" id="PTHR30506:SF3">
    <property type="entry name" value="UPF0126 INNER MEMBRANE PROTEIN YADS-RELATED"/>
    <property type="match status" value="1"/>
</dbReference>
<sequence>MEVLLIVLNIVGIVAFAVSGAMKGMKYSLDILGVVVLGILTALGGGMVRDVLLNQLPEALRHEEVILYAIGSSVVTYLLGRRVKNISQWVRYFDALGLALFTTVGAEKGMSASLGLLGVIIMGTSTGVVGGMLRDIFVGEIPSVLREEIYASFCIVGSGIYYLFRFLSFPNSWSIALVVGFIFVGRVLAIRYSWHLPRRSLD</sequence>
<dbReference type="AlphaFoldDB" id="A0AAX3BBV2"/>
<dbReference type="EMBL" id="CP073355">
    <property type="protein sequence ID" value="URA09749.1"/>
    <property type="molecule type" value="Genomic_DNA"/>
</dbReference>
<protein>
    <submittedName>
        <fullName evidence="9">Trimeric intracellular cation channel family protein</fullName>
    </submittedName>
</protein>
<evidence type="ECO:0000313" key="9">
    <source>
        <dbReference type="EMBL" id="URA09749.1"/>
    </source>
</evidence>
<feature type="transmembrane region" description="Helical" evidence="7">
    <location>
        <begin position="173"/>
        <end position="194"/>
    </location>
</feature>
<feature type="domain" description="Glycine transporter" evidence="8">
    <location>
        <begin position="92"/>
        <end position="164"/>
    </location>
</feature>
<evidence type="ECO:0000256" key="6">
    <source>
        <dbReference type="ARBA" id="ARBA00023136"/>
    </source>
</evidence>
<dbReference type="KEGG" id="taqu:KDW03_09710"/>
<keyword evidence="5 7" id="KW-1133">Transmembrane helix</keyword>